<organism evidence="9 10">
    <name type="scientific">Emydomyces testavorans</name>
    <dbReference type="NCBI Taxonomy" id="2070801"/>
    <lineage>
        <taxon>Eukaryota</taxon>
        <taxon>Fungi</taxon>
        <taxon>Dikarya</taxon>
        <taxon>Ascomycota</taxon>
        <taxon>Pezizomycotina</taxon>
        <taxon>Eurotiomycetes</taxon>
        <taxon>Eurotiomycetidae</taxon>
        <taxon>Onygenales</taxon>
        <taxon>Nannizziopsiaceae</taxon>
        <taxon>Emydomyces</taxon>
    </lineage>
</organism>
<evidence type="ECO:0000256" key="4">
    <source>
        <dbReference type="ARBA" id="ARBA00022801"/>
    </source>
</evidence>
<dbReference type="Pfam" id="PF05875">
    <property type="entry name" value="Ceramidase"/>
    <property type="match status" value="1"/>
</dbReference>
<feature type="transmembrane region" description="Helical" evidence="8">
    <location>
        <begin position="55"/>
        <end position="73"/>
    </location>
</feature>
<dbReference type="PANTHER" id="PTHR46187:SF3">
    <property type="entry name" value="ALKALINE CERAMIDASE 3"/>
    <property type="match status" value="1"/>
</dbReference>
<evidence type="ECO:0000256" key="7">
    <source>
        <dbReference type="PIRSR" id="PIRSR608901-2"/>
    </source>
</evidence>
<sequence length="130" mass="14569">MAMLYATATVIYAVFAFRVKPTIQLTWGLLLITGLSVVTLLHTQQDNSLAHRLCFALMVVVVAARCSWLLRGVKDAIVRAEMKHLAFVGSVTFVSGFLLWLVDVFSCDDLRNLRQYLGVPLGVFLELHSW</sequence>
<keyword evidence="10" id="KW-1185">Reference proteome</keyword>
<reference evidence="9" key="1">
    <citation type="submission" date="2023-03" db="EMBL/GenBank/DDBJ databases">
        <title>Emydomyces testavorans Genome Sequence.</title>
        <authorList>
            <person name="Hoyer L."/>
        </authorList>
    </citation>
    <scope>NUCLEOTIDE SEQUENCE</scope>
    <source>
        <strain evidence="9">16-2883</strain>
    </source>
</reference>
<evidence type="ECO:0000256" key="8">
    <source>
        <dbReference type="SAM" id="Phobius"/>
    </source>
</evidence>
<keyword evidence="6 8" id="KW-0472">Membrane</keyword>
<evidence type="ECO:0000256" key="2">
    <source>
        <dbReference type="ARBA" id="ARBA00009780"/>
    </source>
</evidence>
<dbReference type="InterPro" id="IPR008901">
    <property type="entry name" value="ACER"/>
</dbReference>
<keyword evidence="4" id="KW-0378">Hydrolase</keyword>
<comment type="similarity">
    <text evidence="2">Belongs to the alkaline ceramidase family.</text>
</comment>
<keyword evidence="7" id="KW-0479">Metal-binding</keyword>
<accession>A0AAF0DIF3</accession>
<dbReference type="PANTHER" id="PTHR46187">
    <property type="entry name" value="ALKALINE CERAMIDASE 3"/>
    <property type="match status" value="1"/>
</dbReference>
<protein>
    <submittedName>
        <fullName evidence="9">Uncharacterized protein</fullName>
    </submittedName>
</protein>
<feature type="transmembrane region" description="Helical" evidence="8">
    <location>
        <begin position="85"/>
        <end position="105"/>
    </location>
</feature>
<evidence type="ECO:0000256" key="5">
    <source>
        <dbReference type="ARBA" id="ARBA00022989"/>
    </source>
</evidence>
<gene>
    <name evidence="9" type="ORF">PRK78_003614</name>
</gene>
<dbReference type="GO" id="GO:0046872">
    <property type="term" value="F:metal ion binding"/>
    <property type="evidence" value="ECO:0007669"/>
    <property type="project" value="UniProtKB-KW"/>
</dbReference>
<dbReference type="GO" id="GO:0006672">
    <property type="term" value="P:ceramide metabolic process"/>
    <property type="evidence" value="ECO:0007669"/>
    <property type="project" value="InterPro"/>
</dbReference>
<proteinExistence type="inferred from homology"/>
<evidence type="ECO:0000256" key="6">
    <source>
        <dbReference type="ARBA" id="ARBA00023136"/>
    </source>
</evidence>
<dbReference type="AlphaFoldDB" id="A0AAF0DIF3"/>
<dbReference type="GO" id="GO:0005789">
    <property type="term" value="C:endoplasmic reticulum membrane"/>
    <property type="evidence" value="ECO:0007669"/>
    <property type="project" value="TreeGrafter"/>
</dbReference>
<keyword evidence="3 8" id="KW-0812">Transmembrane</keyword>
<feature type="binding site" evidence="7">
    <location>
        <position position="128"/>
    </location>
    <ligand>
        <name>Zn(2+)</name>
        <dbReference type="ChEBI" id="CHEBI:29105"/>
        <note>catalytic</note>
    </ligand>
</feature>
<evidence type="ECO:0000256" key="1">
    <source>
        <dbReference type="ARBA" id="ARBA00004141"/>
    </source>
</evidence>
<evidence type="ECO:0000256" key="3">
    <source>
        <dbReference type="ARBA" id="ARBA00022692"/>
    </source>
</evidence>
<dbReference type="Proteomes" id="UP001219355">
    <property type="component" value="Chromosome 2"/>
</dbReference>
<dbReference type="GO" id="GO:0016811">
    <property type="term" value="F:hydrolase activity, acting on carbon-nitrogen (but not peptide) bonds, in linear amides"/>
    <property type="evidence" value="ECO:0007669"/>
    <property type="project" value="InterPro"/>
</dbReference>
<dbReference type="EMBL" id="CP120628">
    <property type="protein sequence ID" value="WEW58147.1"/>
    <property type="molecule type" value="Genomic_DNA"/>
</dbReference>
<comment type="subcellular location">
    <subcellularLocation>
        <location evidence="1">Membrane</location>
        <topology evidence="1">Multi-pass membrane protein</topology>
    </subcellularLocation>
</comment>
<name>A0AAF0DIF3_9EURO</name>
<keyword evidence="7" id="KW-0862">Zinc</keyword>
<feature type="transmembrane region" description="Helical" evidence="8">
    <location>
        <begin position="26"/>
        <end position="43"/>
    </location>
</feature>
<comment type="cofactor">
    <cofactor evidence="7">
        <name>Zn(2+)</name>
        <dbReference type="ChEBI" id="CHEBI:29105"/>
    </cofactor>
</comment>
<evidence type="ECO:0000313" key="10">
    <source>
        <dbReference type="Proteomes" id="UP001219355"/>
    </source>
</evidence>
<keyword evidence="5 8" id="KW-1133">Transmembrane helix</keyword>
<evidence type="ECO:0000313" key="9">
    <source>
        <dbReference type="EMBL" id="WEW58147.1"/>
    </source>
</evidence>